<dbReference type="PANTHER" id="PTHR15020">
    <property type="entry name" value="FLAVIN REDUCTASE-RELATED"/>
    <property type="match status" value="1"/>
</dbReference>
<dbReference type="InterPro" id="IPR016040">
    <property type="entry name" value="NAD(P)-bd_dom"/>
</dbReference>
<protein>
    <submittedName>
        <fullName evidence="3">Nucleoside-diphosphate-sugar epimerase</fullName>
    </submittedName>
</protein>
<evidence type="ECO:0000256" key="1">
    <source>
        <dbReference type="ARBA" id="ARBA00038376"/>
    </source>
</evidence>
<organism evidence="3 4">
    <name type="scientific">Geosmithia morbida</name>
    <dbReference type="NCBI Taxonomy" id="1094350"/>
    <lineage>
        <taxon>Eukaryota</taxon>
        <taxon>Fungi</taxon>
        <taxon>Dikarya</taxon>
        <taxon>Ascomycota</taxon>
        <taxon>Pezizomycotina</taxon>
        <taxon>Sordariomycetes</taxon>
        <taxon>Hypocreomycetidae</taxon>
        <taxon>Hypocreales</taxon>
        <taxon>Bionectriaceae</taxon>
        <taxon>Geosmithia</taxon>
    </lineage>
</organism>
<feature type="domain" description="NAD(P)-binding" evidence="2">
    <location>
        <begin position="10"/>
        <end position="216"/>
    </location>
</feature>
<accession>A0A9P4Z5A0</accession>
<gene>
    <name evidence="3" type="ORF">GMORB2_0681</name>
</gene>
<keyword evidence="4" id="KW-1185">Reference proteome</keyword>
<name>A0A9P4Z5A0_9HYPO</name>
<dbReference type="InterPro" id="IPR036291">
    <property type="entry name" value="NAD(P)-bd_dom_sf"/>
</dbReference>
<dbReference type="OrthoDB" id="10254604at2759"/>
<dbReference type="Gene3D" id="3.40.50.720">
    <property type="entry name" value="NAD(P)-binding Rossmann-like Domain"/>
    <property type="match status" value="1"/>
</dbReference>
<evidence type="ECO:0000259" key="2">
    <source>
        <dbReference type="Pfam" id="PF13460"/>
    </source>
</evidence>
<dbReference type="SUPFAM" id="SSF51735">
    <property type="entry name" value="NAD(P)-binding Rossmann-fold domains"/>
    <property type="match status" value="1"/>
</dbReference>
<dbReference type="PANTHER" id="PTHR15020:SF50">
    <property type="entry name" value="UPF0659 PROTEIN YMR090W"/>
    <property type="match status" value="1"/>
</dbReference>
<reference evidence="3" key="1">
    <citation type="submission" date="2020-03" db="EMBL/GenBank/DDBJ databases">
        <title>Site-based positive gene gene selection in Geosmithia morbida across the United States reveals a broad range of putative effectors and factors for local host and environmental adapation.</title>
        <authorList>
            <person name="Onufrak A."/>
            <person name="Murdoch R.W."/>
            <person name="Gazis R."/>
            <person name="Huff M."/>
            <person name="Staton M."/>
            <person name="Klingeman W."/>
            <person name="Hadziabdic D."/>
        </authorList>
    </citation>
    <scope>NUCLEOTIDE SEQUENCE</scope>
    <source>
        <strain evidence="3">1262</strain>
    </source>
</reference>
<dbReference type="RefSeq" id="XP_035325596.1">
    <property type="nucleotide sequence ID" value="XM_035462666.1"/>
</dbReference>
<dbReference type="Pfam" id="PF13460">
    <property type="entry name" value="NAD_binding_10"/>
    <property type="match status" value="1"/>
</dbReference>
<evidence type="ECO:0000313" key="4">
    <source>
        <dbReference type="Proteomes" id="UP000749293"/>
    </source>
</evidence>
<comment type="similarity">
    <text evidence="1">Belongs to the avfA family.</text>
</comment>
<dbReference type="Proteomes" id="UP000749293">
    <property type="component" value="Unassembled WGS sequence"/>
</dbReference>
<dbReference type="AlphaFoldDB" id="A0A9P4Z5A0"/>
<proteinExistence type="inferred from homology"/>
<dbReference type="GeneID" id="55966911"/>
<comment type="caution">
    <text evidence="3">The sequence shown here is derived from an EMBL/GenBank/DDBJ whole genome shotgun (WGS) entry which is preliminary data.</text>
</comment>
<sequence length="257" mass="27926">MAPLHVLVVGGHGKVAQHLTPLLLKRSWTVTSLIRAQEQVPTIQKLGSGQPGQLNVLVSSIEDVDSQDKAIELLREIKPDLIAFSAGELATFRIDRDAASHLIRAAATFPSIKRFLLVSYNGSRRFSAPWWPAGEWDEYNKQVNHGPLARYYQAKLSADEVLYQVSKASSTLVGIDLRPCQLTLEPAGKVELGKSSHAAGLVSRESVARVADALLAAEGVKNTWLDLADGDEDIDAAVERVIREGVDAAEGDPVFEQ</sequence>
<evidence type="ECO:0000313" key="3">
    <source>
        <dbReference type="EMBL" id="KAF4126944.1"/>
    </source>
</evidence>
<dbReference type="EMBL" id="JAANYQ010000001">
    <property type="protein sequence ID" value="KAF4126944.1"/>
    <property type="molecule type" value="Genomic_DNA"/>
</dbReference>